<dbReference type="EMBL" id="JAMZIH010008622">
    <property type="protein sequence ID" value="KAJ1671714.1"/>
    <property type="molecule type" value="Genomic_DNA"/>
</dbReference>
<accession>A0ACC1HB33</accession>
<name>A0ACC1HB33_9FUNG</name>
<feature type="non-terminal residue" evidence="1">
    <location>
        <position position="281"/>
    </location>
</feature>
<organism evidence="1 2">
    <name type="scientific">Spiromyces aspiralis</name>
    <dbReference type="NCBI Taxonomy" id="68401"/>
    <lineage>
        <taxon>Eukaryota</taxon>
        <taxon>Fungi</taxon>
        <taxon>Fungi incertae sedis</taxon>
        <taxon>Zoopagomycota</taxon>
        <taxon>Kickxellomycotina</taxon>
        <taxon>Kickxellomycetes</taxon>
        <taxon>Kickxellales</taxon>
        <taxon>Kickxellaceae</taxon>
        <taxon>Spiromyces</taxon>
    </lineage>
</organism>
<sequence length="281" mass="31264">MLETTPPDSDTESATDDDEGGYNSAIPPGSPLPPLNTHIFEPTGRGSSKPPPQQHQQQSQYHMGVPKAHIQQVENSGSPHQQQQRQQQPQFRRSITTDPFDQYLRLINLINEDEGSESDLAKRIKRWICSRHDHRILVTFAGYMMPINILLNIISVGNGWLVQNNDNDDHDRQDYITKQFGYTLCAVLSLVLITVSAVSFVLRCIEFNVRRTTIISVLANFGNTAIGLGSAIAFGLHEAPRYYGIAHLSAEYYSTYAGCGVSTFTAALLVIDALITPGFRF</sequence>
<proteinExistence type="predicted"/>
<comment type="caution">
    <text evidence="1">The sequence shown here is derived from an EMBL/GenBank/DDBJ whole genome shotgun (WGS) entry which is preliminary data.</text>
</comment>
<dbReference type="Proteomes" id="UP001145114">
    <property type="component" value="Unassembled WGS sequence"/>
</dbReference>
<protein>
    <submittedName>
        <fullName evidence="1">Uncharacterized protein</fullName>
    </submittedName>
</protein>
<evidence type="ECO:0000313" key="1">
    <source>
        <dbReference type="EMBL" id="KAJ1671714.1"/>
    </source>
</evidence>
<keyword evidence="2" id="KW-1185">Reference proteome</keyword>
<evidence type="ECO:0000313" key="2">
    <source>
        <dbReference type="Proteomes" id="UP001145114"/>
    </source>
</evidence>
<gene>
    <name evidence="1" type="ORF">EV182_007485</name>
</gene>
<reference evidence="1" key="1">
    <citation type="submission" date="2022-06" db="EMBL/GenBank/DDBJ databases">
        <title>Phylogenomic reconstructions and comparative analyses of Kickxellomycotina fungi.</title>
        <authorList>
            <person name="Reynolds N.K."/>
            <person name="Stajich J.E."/>
            <person name="Barry K."/>
            <person name="Grigoriev I.V."/>
            <person name="Crous P."/>
            <person name="Smith M.E."/>
        </authorList>
    </citation>
    <scope>NUCLEOTIDE SEQUENCE</scope>
    <source>
        <strain evidence="1">RSA 2271</strain>
    </source>
</reference>